<evidence type="ECO:0000256" key="1">
    <source>
        <dbReference type="ARBA" id="ARBA00004651"/>
    </source>
</evidence>
<feature type="transmembrane region" description="Helical" evidence="6">
    <location>
        <begin position="314"/>
        <end position="333"/>
    </location>
</feature>
<sequence>MLKSIRELARIPYFSNMFVARSISNLGNGVSPVALAFGVLAIEGADAVSLSQVMVARTLPILLLMIVGGTFADRYGRAKVMGYGDISLSVLIFVAAASFILDSPTVLLLVVVGILSGILNGIWYPAFAGMTPLIVPANKLQSANSIIGLGSNLSFLAGTVLGGLIVAFYGVGWALAFDALTFLVAGALILPISKLPQAGKVEKGEKTNFIRDLKEGWVEFSSRGWLVAVVIGFGFVTFAFEMNWAVLGALQSRDAFDGAISWSQILGAMSLGFVLGVVIANKSRPRRPLVTSMAMTLFIPLFLFAFAIPLPFPIVLLTAVGAGVGIDYFYVLWMTTVQTKVPEESLSRVNSYDGFGSFLLGPLGIALAGPLVLIYGLQPTMLVSASVALVGILATFLVPSVRKLEAETYSKN</sequence>
<dbReference type="InterPro" id="IPR022324">
    <property type="entry name" value="Bacilysin_exporter_BacE_put"/>
</dbReference>
<comment type="subcellular location">
    <subcellularLocation>
        <location evidence="1">Cell membrane</location>
        <topology evidence="1">Multi-pass membrane protein</topology>
    </subcellularLocation>
</comment>
<dbReference type="Pfam" id="PF07690">
    <property type="entry name" value="MFS_1"/>
    <property type="match status" value="1"/>
</dbReference>
<feature type="transmembrane region" description="Helical" evidence="6">
    <location>
        <begin position="224"/>
        <end position="247"/>
    </location>
</feature>
<dbReference type="PROSITE" id="PS50850">
    <property type="entry name" value="MFS"/>
    <property type="match status" value="1"/>
</dbReference>
<feature type="transmembrane region" description="Helical" evidence="6">
    <location>
        <begin position="175"/>
        <end position="193"/>
    </location>
</feature>
<evidence type="ECO:0000256" key="5">
    <source>
        <dbReference type="ARBA" id="ARBA00023136"/>
    </source>
</evidence>
<proteinExistence type="predicted"/>
<feature type="transmembrane region" description="Helical" evidence="6">
    <location>
        <begin position="146"/>
        <end position="169"/>
    </location>
</feature>
<dbReference type="SUPFAM" id="SSF103473">
    <property type="entry name" value="MFS general substrate transporter"/>
    <property type="match status" value="1"/>
</dbReference>
<dbReference type="PANTHER" id="PTHR23513">
    <property type="entry name" value="INTEGRAL MEMBRANE EFFLUX PROTEIN-RELATED"/>
    <property type="match status" value="1"/>
</dbReference>
<feature type="domain" description="Major facilitator superfamily (MFS) profile" evidence="7">
    <location>
        <begin position="1"/>
        <end position="403"/>
    </location>
</feature>
<protein>
    <submittedName>
        <fullName evidence="8">Unannotated protein</fullName>
    </submittedName>
</protein>
<evidence type="ECO:0000256" key="6">
    <source>
        <dbReference type="SAM" id="Phobius"/>
    </source>
</evidence>
<feature type="transmembrane region" description="Helical" evidence="6">
    <location>
        <begin position="80"/>
        <end position="100"/>
    </location>
</feature>
<dbReference type="CDD" id="cd06173">
    <property type="entry name" value="MFS_MefA_like"/>
    <property type="match status" value="1"/>
</dbReference>
<dbReference type="GO" id="GO:0005886">
    <property type="term" value="C:plasma membrane"/>
    <property type="evidence" value="ECO:0007669"/>
    <property type="project" value="UniProtKB-SubCell"/>
</dbReference>
<keyword evidence="3 6" id="KW-0812">Transmembrane</keyword>
<evidence type="ECO:0000256" key="3">
    <source>
        <dbReference type="ARBA" id="ARBA00022692"/>
    </source>
</evidence>
<dbReference type="Gene3D" id="1.20.1250.20">
    <property type="entry name" value="MFS general substrate transporter like domains"/>
    <property type="match status" value="1"/>
</dbReference>
<feature type="transmembrane region" description="Helical" evidence="6">
    <location>
        <begin position="54"/>
        <end position="73"/>
    </location>
</feature>
<keyword evidence="2" id="KW-1003">Cell membrane</keyword>
<feature type="transmembrane region" description="Helical" evidence="6">
    <location>
        <begin position="259"/>
        <end position="280"/>
    </location>
</feature>
<accession>A0A6J6JHI7</accession>
<keyword evidence="5 6" id="KW-0472">Membrane</keyword>
<organism evidence="8">
    <name type="scientific">freshwater metagenome</name>
    <dbReference type="NCBI Taxonomy" id="449393"/>
    <lineage>
        <taxon>unclassified sequences</taxon>
        <taxon>metagenomes</taxon>
        <taxon>ecological metagenomes</taxon>
    </lineage>
</organism>
<reference evidence="8" key="1">
    <citation type="submission" date="2020-05" db="EMBL/GenBank/DDBJ databases">
        <authorList>
            <person name="Chiriac C."/>
            <person name="Salcher M."/>
            <person name="Ghai R."/>
            <person name="Kavagutti S V."/>
        </authorList>
    </citation>
    <scope>NUCLEOTIDE SEQUENCE</scope>
</reference>
<evidence type="ECO:0000259" key="7">
    <source>
        <dbReference type="PROSITE" id="PS50850"/>
    </source>
</evidence>
<keyword evidence="4 6" id="KW-1133">Transmembrane helix</keyword>
<dbReference type="InterPro" id="IPR020846">
    <property type="entry name" value="MFS_dom"/>
</dbReference>
<dbReference type="PANTHER" id="PTHR23513:SF11">
    <property type="entry name" value="STAPHYLOFERRIN A TRANSPORTER"/>
    <property type="match status" value="1"/>
</dbReference>
<dbReference type="PRINTS" id="PR01988">
    <property type="entry name" value="EXPORTERBACE"/>
</dbReference>
<name>A0A6J6JHI7_9ZZZZ</name>
<feature type="transmembrane region" description="Helical" evidence="6">
    <location>
        <begin position="106"/>
        <end position="126"/>
    </location>
</feature>
<evidence type="ECO:0000256" key="4">
    <source>
        <dbReference type="ARBA" id="ARBA00022989"/>
    </source>
</evidence>
<evidence type="ECO:0000256" key="2">
    <source>
        <dbReference type="ARBA" id="ARBA00022475"/>
    </source>
</evidence>
<evidence type="ECO:0000313" key="8">
    <source>
        <dbReference type="EMBL" id="CAB4635379.1"/>
    </source>
</evidence>
<feature type="transmembrane region" description="Helical" evidence="6">
    <location>
        <begin position="289"/>
        <end position="308"/>
    </location>
</feature>
<dbReference type="GO" id="GO:0022857">
    <property type="term" value="F:transmembrane transporter activity"/>
    <property type="evidence" value="ECO:0007669"/>
    <property type="project" value="InterPro"/>
</dbReference>
<gene>
    <name evidence="8" type="ORF">UFOPK2032_00906</name>
</gene>
<dbReference type="InterPro" id="IPR036259">
    <property type="entry name" value="MFS_trans_sf"/>
</dbReference>
<feature type="transmembrane region" description="Helical" evidence="6">
    <location>
        <begin position="381"/>
        <end position="401"/>
    </location>
</feature>
<feature type="transmembrane region" description="Helical" evidence="6">
    <location>
        <begin position="354"/>
        <end position="375"/>
    </location>
</feature>
<dbReference type="EMBL" id="CAEZVM010000038">
    <property type="protein sequence ID" value="CAB4635379.1"/>
    <property type="molecule type" value="Genomic_DNA"/>
</dbReference>
<dbReference type="AlphaFoldDB" id="A0A6J6JHI7"/>
<feature type="transmembrane region" description="Helical" evidence="6">
    <location>
        <begin position="23"/>
        <end position="42"/>
    </location>
</feature>
<dbReference type="InterPro" id="IPR011701">
    <property type="entry name" value="MFS"/>
</dbReference>